<dbReference type="GO" id="GO:0034228">
    <property type="term" value="F:ethanolamine transmembrane transporter activity"/>
    <property type="evidence" value="ECO:0007669"/>
    <property type="project" value="InterPro"/>
</dbReference>
<dbReference type="EMBL" id="CP007452">
    <property type="protein sequence ID" value="AHM56073.1"/>
    <property type="molecule type" value="Genomic_DNA"/>
</dbReference>
<evidence type="ECO:0000313" key="2">
    <source>
        <dbReference type="EMBL" id="AHM56073.1"/>
    </source>
</evidence>
<evidence type="ECO:0000313" key="3">
    <source>
        <dbReference type="Proteomes" id="UP000019591"/>
    </source>
</evidence>
<feature type="transmembrane region" description="Helical" evidence="1">
    <location>
        <begin position="275"/>
        <end position="295"/>
    </location>
</feature>
<gene>
    <name evidence="2" type="primary">yxeR</name>
    <name evidence="2" type="ORF">EAL2_c07730</name>
</gene>
<feature type="transmembrane region" description="Helical" evidence="1">
    <location>
        <begin position="232"/>
        <end position="254"/>
    </location>
</feature>
<dbReference type="eggNOG" id="COG3192">
    <property type="taxonomic scope" value="Bacteria"/>
</dbReference>
<proteinExistence type="predicted"/>
<feature type="transmembrane region" description="Helical" evidence="1">
    <location>
        <begin position="103"/>
        <end position="128"/>
    </location>
</feature>
<feature type="transmembrane region" description="Helical" evidence="1">
    <location>
        <begin position="332"/>
        <end position="351"/>
    </location>
</feature>
<feature type="transmembrane region" description="Helical" evidence="1">
    <location>
        <begin position="165"/>
        <end position="184"/>
    </location>
</feature>
<keyword evidence="1" id="KW-1133">Transmembrane helix</keyword>
<keyword evidence="1" id="KW-0812">Transmembrane</keyword>
<dbReference type="STRING" id="1286171.EAL2_c07730"/>
<dbReference type="GO" id="GO:0005886">
    <property type="term" value="C:plasma membrane"/>
    <property type="evidence" value="ECO:0007669"/>
    <property type="project" value="TreeGrafter"/>
</dbReference>
<name>W8TE23_PEPAC</name>
<dbReference type="RefSeq" id="WP_025435104.1">
    <property type="nucleotide sequence ID" value="NZ_CP007452.1"/>
</dbReference>
<dbReference type="InterPro" id="IPR007441">
    <property type="entry name" value="EutH"/>
</dbReference>
<dbReference type="HOGENOM" id="CLU_061142_0_0_9"/>
<dbReference type="AlphaFoldDB" id="W8TE23"/>
<organism evidence="2 3">
    <name type="scientific">Peptoclostridium acidaminophilum DSM 3953</name>
    <dbReference type="NCBI Taxonomy" id="1286171"/>
    <lineage>
        <taxon>Bacteria</taxon>
        <taxon>Bacillati</taxon>
        <taxon>Bacillota</taxon>
        <taxon>Clostridia</taxon>
        <taxon>Peptostreptococcales</taxon>
        <taxon>Peptoclostridiaceae</taxon>
        <taxon>Peptoclostridium</taxon>
    </lineage>
</organism>
<keyword evidence="1" id="KW-0472">Membrane</keyword>
<protein>
    <submittedName>
        <fullName evidence="2">YxeR</fullName>
    </submittedName>
</protein>
<dbReference type="Pfam" id="PF04346">
    <property type="entry name" value="EutH"/>
    <property type="match status" value="1"/>
</dbReference>
<dbReference type="PATRIC" id="fig|1286171.3.peg.718"/>
<feature type="transmembrane region" description="Helical" evidence="1">
    <location>
        <begin position="70"/>
        <end position="91"/>
    </location>
</feature>
<feature type="transmembrane region" description="Helical" evidence="1">
    <location>
        <begin position="34"/>
        <end position="58"/>
    </location>
</feature>
<dbReference type="PANTHER" id="PTHR40089:SF1">
    <property type="entry name" value="ETHANOLAMINE PERMEASE EUTH-RELATED"/>
    <property type="match status" value="1"/>
</dbReference>
<feature type="transmembrane region" description="Helical" evidence="1">
    <location>
        <begin position="140"/>
        <end position="159"/>
    </location>
</feature>
<dbReference type="KEGG" id="eac:EAL2_c07730"/>
<feature type="transmembrane region" description="Helical" evidence="1">
    <location>
        <begin position="196"/>
        <end position="220"/>
    </location>
</feature>
<dbReference type="PANTHER" id="PTHR40089">
    <property type="entry name" value="ETHANOLAMINE UTILIZATION PROTEIN EUTH"/>
    <property type="match status" value="1"/>
</dbReference>
<keyword evidence="3" id="KW-1185">Reference proteome</keyword>
<feature type="transmembrane region" description="Helical" evidence="1">
    <location>
        <begin position="301"/>
        <end position="320"/>
    </location>
</feature>
<reference evidence="2 3" key="1">
    <citation type="journal article" date="2014" name="Genome Announc.">
        <title>Complete Genome Sequence of Amino Acid-Utilizing Eubacterium acidaminophilum al-2 (DSM 3953).</title>
        <authorList>
            <person name="Poehlein A."/>
            <person name="Andreesen J.R."/>
            <person name="Daniel R."/>
        </authorList>
    </citation>
    <scope>NUCLEOTIDE SEQUENCE [LARGE SCALE GENOMIC DNA]</scope>
    <source>
        <strain evidence="2 3">DSM 3953</strain>
    </source>
</reference>
<sequence length="360" mass="37559">MNVFIILMLLLACVGLFDKILGGRWDLSKEFDKGLALMGPMALSIVGLYCIGITAVQANATAIAELAEVLPFDSSVIIGSILATDLGGYAISKNIAATPLLGLFSGVIVASSLGCAVSFQLPVSLATIPKEEVGPMMNGLLLGIITIPAGLLAGGIMLGLTVSELAVNIAPVALLCLLLAMFFVKAAKATMMVMSFVGYAIRAASFAMFAVVIAGLFVPAWRIADMALVSEILVILAKMTAVVCGSMVLSRLAIMYCKRPIGWMSRKLDINEKSVMGLLLSLTTSLSMLPLFSQMDRRGKAMNAAFTVSGAYMLGGQLAFIGSVESIDVVSIYMVSKLVGGVCALIAAALFTPAETIAHA</sequence>
<dbReference type="Proteomes" id="UP000019591">
    <property type="component" value="Chromosome"/>
</dbReference>
<accession>W8TE23</accession>
<evidence type="ECO:0000256" key="1">
    <source>
        <dbReference type="SAM" id="Phobius"/>
    </source>
</evidence>